<evidence type="ECO:0000313" key="1">
    <source>
        <dbReference type="EMBL" id="AGB32727.1"/>
    </source>
</evidence>
<proteinExistence type="predicted"/>
<dbReference type="KEGG" id="npe:Natpe_2930"/>
<dbReference type="Proteomes" id="UP000010843">
    <property type="component" value="Chromosome"/>
</dbReference>
<dbReference type="OrthoDB" id="202855at2157"/>
<dbReference type="eggNOG" id="arCOG01726">
    <property type="taxonomic scope" value="Archaea"/>
</dbReference>
<protein>
    <submittedName>
        <fullName evidence="2">Polyprenyl synthetase</fullName>
    </submittedName>
</protein>
<dbReference type="EMBL" id="AOIE01000062">
    <property type="protein sequence ID" value="ELY75729.1"/>
    <property type="molecule type" value="Genomic_DNA"/>
</dbReference>
<dbReference type="EMBL" id="CP003372">
    <property type="protein sequence ID" value="AGB32727.1"/>
    <property type="molecule type" value="Genomic_DNA"/>
</dbReference>
<dbReference type="Gene3D" id="1.10.600.10">
    <property type="entry name" value="Farnesyl Diphosphate Synthase"/>
    <property type="match status" value="1"/>
</dbReference>
<name>L0JQ31_NATP1</name>
<organism evidence="1 3">
    <name type="scientific">Natrinema pellirubrum (strain DSM 15624 / CIP 106293 / JCM 10476 / NCIMB 786 / 157)</name>
    <dbReference type="NCBI Taxonomy" id="797303"/>
    <lineage>
        <taxon>Archaea</taxon>
        <taxon>Methanobacteriati</taxon>
        <taxon>Methanobacteriota</taxon>
        <taxon>Stenosarchaea group</taxon>
        <taxon>Halobacteria</taxon>
        <taxon>Halobacteriales</taxon>
        <taxon>Natrialbaceae</taxon>
        <taxon>Natrinema</taxon>
    </lineage>
</organism>
<dbReference type="Proteomes" id="UP000011593">
    <property type="component" value="Unassembled WGS sequence"/>
</dbReference>
<reference evidence="1" key="1">
    <citation type="submission" date="2012-02" db="EMBL/GenBank/DDBJ databases">
        <title>Complete sequence of chromosome of Natrinema pellirubrum DSM 15624.</title>
        <authorList>
            <consortium name="US DOE Joint Genome Institute"/>
            <person name="Lucas S."/>
            <person name="Han J."/>
            <person name="Lapidus A."/>
            <person name="Cheng J.-F."/>
            <person name="Goodwin L."/>
            <person name="Pitluck S."/>
            <person name="Peters L."/>
            <person name="Teshima H."/>
            <person name="Detter J.C."/>
            <person name="Han C."/>
            <person name="Tapia R."/>
            <person name="Land M."/>
            <person name="Hauser L."/>
            <person name="Kyrpides N."/>
            <person name="Ivanova N."/>
            <person name="Pagani I."/>
            <person name="Sproer C."/>
            <person name="Anderson I."/>
            <person name="Woyke T."/>
        </authorList>
    </citation>
    <scope>NUCLEOTIDE SEQUENCE</scope>
    <source>
        <strain evidence="1">DSM 15624</strain>
    </source>
</reference>
<accession>L0JQ31</accession>
<dbReference type="STRING" id="797303.Natpe_2930"/>
<evidence type="ECO:0000313" key="4">
    <source>
        <dbReference type="Proteomes" id="UP000011593"/>
    </source>
</evidence>
<reference evidence="3" key="2">
    <citation type="submission" date="2012-02" db="EMBL/GenBank/DDBJ databases">
        <title>Complete sequence of chromosome of Natrinema pellirubrum DSM 15624.</title>
        <authorList>
            <person name="Lucas S."/>
            <person name="Han J."/>
            <person name="Lapidus A."/>
            <person name="Cheng J.-F."/>
            <person name="Goodwin L."/>
            <person name="Pitluck S."/>
            <person name="Peters L."/>
            <person name="Teshima H."/>
            <person name="Detter J.C."/>
            <person name="Han C."/>
            <person name="Tapia R."/>
            <person name="Land M."/>
            <person name="Hauser L."/>
            <person name="Kyrpides N."/>
            <person name="Ivanova N."/>
            <person name="Pagani I."/>
            <person name="Sproer C."/>
            <person name="Anderson I."/>
            <person name="Woyke T."/>
        </authorList>
    </citation>
    <scope>NUCLEOTIDE SEQUENCE [LARGE SCALE GENOMIC DNA]</scope>
    <source>
        <strain evidence="3">DSM 15624 / JCM 10476 / NCIMB 786</strain>
    </source>
</reference>
<dbReference type="GeneID" id="14333510"/>
<evidence type="ECO:0000313" key="3">
    <source>
        <dbReference type="Proteomes" id="UP000010843"/>
    </source>
</evidence>
<gene>
    <name evidence="1" type="ordered locus">Natpe_2930</name>
    <name evidence="2" type="ORF">C488_08767</name>
</gene>
<keyword evidence="4" id="KW-1185">Reference proteome</keyword>
<dbReference type="HOGENOM" id="CLU_1029025_0_0_2"/>
<dbReference type="RefSeq" id="WP_006181119.1">
    <property type="nucleotide sequence ID" value="NC_019962.1"/>
</dbReference>
<sequence>MTRELSLSERRDAIDERLEGTLETARGDYLLPARTAVVDRDDRWYGQLVALVANSVTDAPDSPSILRAATAMELFRGYSHLRERLLARLDTPGTEAVAWESNAALLAADYLQTAAYSMLGSLEGTAGGTCIERLATVSERLVETLADADFDSQPTPAAYRSFVDGTAGALGRGAADIGATLAAVDDRQRGRFETVGRGGSVERRIRDDVATDTVSSRPGPRVRDDRQLRRYARSQHADATRALRTLSSTADVDSLREFLGRTVPSDPELH</sequence>
<dbReference type="AlphaFoldDB" id="L0JQ31"/>
<dbReference type="PATRIC" id="fig|797303.5.peg.1752"/>
<dbReference type="SUPFAM" id="SSF48576">
    <property type="entry name" value="Terpenoid synthases"/>
    <property type="match status" value="1"/>
</dbReference>
<evidence type="ECO:0000313" key="2">
    <source>
        <dbReference type="EMBL" id="ELY75729.1"/>
    </source>
</evidence>
<reference evidence="2 4" key="3">
    <citation type="journal article" date="2014" name="PLoS Genet.">
        <title>Phylogenetically driven sequencing of extremely halophilic archaea reveals strategies for static and dynamic osmo-response.</title>
        <authorList>
            <person name="Becker E.A."/>
            <person name="Seitzer P.M."/>
            <person name="Tritt A."/>
            <person name="Larsen D."/>
            <person name="Krusor M."/>
            <person name="Yao A.I."/>
            <person name="Wu D."/>
            <person name="Madern D."/>
            <person name="Eisen J.A."/>
            <person name="Darling A.E."/>
            <person name="Facciotti M.T."/>
        </authorList>
    </citation>
    <scope>NUCLEOTIDE SEQUENCE [LARGE SCALE GENOMIC DNA]</scope>
    <source>
        <strain evidence="2 4">DSM 15624</strain>
    </source>
</reference>
<dbReference type="InterPro" id="IPR008949">
    <property type="entry name" value="Isoprenoid_synthase_dom_sf"/>
</dbReference>